<name>A0A1I0EV56_9BACI</name>
<feature type="compositionally biased region" description="Basic and acidic residues" evidence="1">
    <location>
        <begin position="58"/>
        <end position="69"/>
    </location>
</feature>
<protein>
    <submittedName>
        <fullName evidence="2">Uncharacterized protein</fullName>
    </submittedName>
</protein>
<dbReference type="AlphaFoldDB" id="A0A1I0EV56"/>
<evidence type="ECO:0000313" key="3">
    <source>
        <dbReference type="Proteomes" id="UP000199095"/>
    </source>
</evidence>
<dbReference type="Proteomes" id="UP000199095">
    <property type="component" value="Unassembled WGS sequence"/>
</dbReference>
<evidence type="ECO:0000256" key="1">
    <source>
        <dbReference type="SAM" id="MobiDB-lite"/>
    </source>
</evidence>
<organism evidence="2 3">
    <name type="scientific">Salinibacillus kushneri</name>
    <dbReference type="NCBI Taxonomy" id="237682"/>
    <lineage>
        <taxon>Bacteria</taxon>
        <taxon>Bacillati</taxon>
        <taxon>Bacillota</taxon>
        <taxon>Bacilli</taxon>
        <taxon>Bacillales</taxon>
        <taxon>Bacillaceae</taxon>
        <taxon>Salinibacillus</taxon>
    </lineage>
</organism>
<dbReference type="RefSeq" id="WP_093134258.1">
    <property type="nucleotide sequence ID" value="NZ_FOHJ01000005.1"/>
</dbReference>
<keyword evidence="3" id="KW-1185">Reference proteome</keyword>
<sequence length="75" mass="8531">MEQIKHEGTNLAKLPAMQEKADFSKQGASLFDGIIQGIEQAQRSMEQKQKKQTKTKPKQKERFKQKGIGENELEG</sequence>
<evidence type="ECO:0000313" key="2">
    <source>
        <dbReference type="EMBL" id="SET48519.1"/>
    </source>
</evidence>
<proteinExistence type="predicted"/>
<reference evidence="3" key="1">
    <citation type="submission" date="2016-10" db="EMBL/GenBank/DDBJ databases">
        <authorList>
            <person name="Varghese N."/>
            <person name="Submissions S."/>
        </authorList>
    </citation>
    <scope>NUCLEOTIDE SEQUENCE [LARGE SCALE GENOMIC DNA]</scope>
    <source>
        <strain evidence="3">CGMCC 1.3566</strain>
    </source>
</reference>
<feature type="region of interest" description="Disordered" evidence="1">
    <location>
        <begin position="41"/>
        <end position="75"/>
    </location>
</feature>
<dbReference type="EMBL" id="FOHJ01000005">
    <property type="protein sequence ID" value="SET48519.1"/>
    <property type="molecule type" value="Genomic_DNA"/>
</dbReference>
<gene>
    <name evidence="2" type="ORF">SAMN05421676_10568</name>
</gene>
<accession>A0A1I0EV56</accession>